<evidence type="ECO:0000256" key="1">
    <source>
        <dbReference type="SAM" id="Phobius"/>
    </source>
</evidence>
<evidence type="ECO:0000313" key="4">
    <source>
        <dbReference type="Proteomes" id="UP000077868"/>
    </source>
</evidence>
<proteinExistence type="predicted"/>
<keyword evidence="1" id="KW-0472">Membrane</keyword>
<reference evidence="3 4" key="1">
    <citation type="submission" date="2016-03" db="EMBL/GenBank/DDBJ databases">
        <title>Complete genome sequence of a soil Actinobacterium, Nocardioides dokdonensis FR1436.</title>
        <authorList>
            <person name="Kwon S.-K."/>
            <person name="Kim K."/>
            <person name="Kim J.F."/>
        </authorList>
    </citation>
    <scope>NUCLEOTIDE SEQUENCE [LARGE SCALE GENOMIC DNA]</scope>
    <source>
        <strain evidence="3 4">FR1436</strain>
    </source>
</reference>
<dbReference type="InterPro" id="IPR018911">
    <property type="entry name" value="Gmad2_Ig-like_dom"/>
</dbReference>
<evidence type="ECO:0000313" key="3">
    <source>
        <dbReference type="EMBL" id="ANH40196.1"/>
    </source>
</evidence>
<dbReference type="KEGG" id="ndk:I601_3797"/>
<dbReference type="STRING" id="1300347.I601_3797"/>
<keyword evidence="4" id="KW-1185">Reference proteome</keyword>
<dbReference type="RefSeq" id="WP_068113174.1">
    <property type="nucleotide sequence ID" value="NZ_CP015079.1"/>
</dbReference>
<sequence length="323" mass="33278">MNAHDPRSDADLTRLLSEAVDGVEPTDSLGEIRARTRGAGSSASPRRWWYAGGGLLAAAAVVTAVAVLGGGPADDRAVDPAAPSVARPAVTADVELYWLGTTPQGPRLYRELTEVVVAPGENKLAAAVRAVVEGSPDDPDYRSAWDGHLVESVEQDADGSVDVLLTRGGSTPRSGALGARQIAHTAWDVLGERVEVSIETSDPSGPSEGVGVGPDGNDLGVLALVSIDSPAEGQQVSGTFTATGRASSFEATVPWEVRDAADEVVLDGFATAEGWMDRLYPWAAEVDVSGLAPGTYTFVAMTSDPSGGESGGPFTDTRAIVVP</sequence>
<dbReference type="Proteomes" id="UP000077868">
    <property type="component" value="Chromosome"/>
</dbReference>
<feature type="transmembrane region" description="Helical" evidence="1">
    <location>
        <begin position="48"/>
        <end position="68"/>
    </location>
</feature>
<dbReference type="AlphaFoldDB" id="A0A1A9GQ51"/>
<dbReference type="EMBL" id="CP015079">
    <property type="protein sequence ID" value="ANH40196.1"/>
    <property type="molecule type" value="Genomic_DNA"/>
</dbReference>
<name>A0A1A9GQ51_9ACTN</name>
<gene>
    <name evidence="3" type="ORF">I601_3797</name>
</gene>
<accession>A0A1A9GQ51</accession>
<dbReference type="Pfam" id="PF10648">
    <property type="entry name" value="Gmad2"/>
    <property type="match status" value="1"/>
</dbReference>
<evidence type="ECO:0000259" key="2">
    <source>
        <dbReference type="Pfam" id="PF10648"/>
    </source>
</evidence>
<dbReference type="OrthoDB" id="4843507at2"/>
<protein>
    <submittedName>
        <fullName evidence="3">Immunoglobulin-like domain of bacterial spore germination</fullName>
    </submittedName>
</protein>
<keyword evidence="1" id="KW-1133">Transmembrane helix</keyword>
<dbReference type="PATRIC" id="fig|1300347.3.peg.3803"/>
<keyword evidence="1" id="KW-0812">Transmembrane</keyword>
<feature type="domain" description="Bacterial spore germination immunoglobulin-like" evidence="2">
    <location>
        <begin position="225"/>
        <end position="309"/>
    </location>
</feature>
<organism evidence="3 4">
    <name type="scientific">Nocardioides dokdonensis FR1436</name>
    <dbReference type="NCBI Taxonomy" id="1300347"/>
    <lineage>
        <taxon>Bacteria</taxon>
        <taxon>Bacillati</taxon>
        <taxon>Actinomycetota</taxon>
        <taxon>Actinomycetes</taxon>
        <taxon>Propionibacteriales</taxon>
        <taxon>Nocardioidaceae</taxon>
        <taxon>Nocardioides</taxon>
    </lineage>
</organism>